<organism evidence="1 2">
    <name type="scientific">Microvirga lupini</name>
    <dbReference type="NCBI Taxonomy" id="420324"/>
    <lineage>
        <taxon>Bacteria</taxon>
        <taxon>Pseudomonadati</taxon>
        <taxon>Pseudomonadota</taxon>
        <taxon>Alphaproteobacteria</taxon>
        <taxon>Hyphomicrobiales</taxon>
        <taxon>Methylobacteriaceae</taxon>
        <taxon>Microvirga</taxon>
    </lineage>
</organism>
<evidence type="ECO:0000313" key="1">
    <source>
        <dbReference type="EMBL" id="MBB3020694.1"/>
    </source>
</evidence>
<comment type="caution">
    <text evidence="1">The sequence shown here is derived from an EMBL/GenBank/DDBJ whole genome shotgun (WGS) entry which is preliminary data.</text>
</comment>
<gene>
    <name evidence="1" type="ORF">FHR70_003780</name>
</gene>
<sequence>MGEVVAFPFRPRVVQPFVAEPVEINATVREIMAEGLCPSCFGRGVKLRPRNLRMLYPSDFETVPCPCGGDDENRIGCDEPDYPGAA</sequence>
<evidence type="ECO:0000313" key="2">
    <source>
        <dbReference type="Proteomes" id="UP000532010"/>
    </source>
</evidence>
<dbReference type="AlphaFoldDB" id="A0A7W4VNZ4"/>
<dbReference type="Proteomes" id="UP000532010">
    <property type="component" value="Unassembled WGS sequence"/>
</dbReference>
<keyword evidence="2" id="KW-1185">Reference proteome</keyword>
<proteinExistence type="predicted"/>
<reference evidence="1 2" key="1">
    <citation type="submission" date="2020-08" db="EMBL/GenBank/DDBJ databases">
        <title>The Agave Microbiome: Exploring the role of microbial communities in plant adaptations to desert environments.</title>
        <authorList>
            <person name="Partida-Martinez L.P."/>
        </authorList>
    </citation>
    <scope>NUCLEOTIDE SEQUENCE [LARGE SCALE GENOMIC DNA]</scope>
    <source>
        <strain evidence="1 2">AT3.9</strain>
    </source>
</reference>
<dbReference type="RefSeq" id="WP_183452920.1">
    <property type="nucleotide sequence ID" value="NZ_JACHWB010000005.1"/>
</dbReference>
<protein>
    <submittedName>
        <fullName evidence="1">Uncharacterized protein</fullName>
    </submittedName>
</protein>
<dbReference type="EMBL" id="JACHWB010000005">
    <property type="protein sequence ID" value="MBB3020694.1"/>
    <property type="molecule type" value="Genomic_DNA"/>
</dbReference>
<name>A0A7W4VNZ4_9HYPH</name>
<accession>A0A7W4VNZ4</accession>